<feature type="binding site" evidence="8">
    <location>
        <position position="170"/>
    </location>
    <ligand>
        <name>substrate</name>
    </ligand>
</feature>
<proteinExistence type="inferred from homology"/>
<feature type="active site" description="Electrophile" evidence="8">
    <location>
        <position position="92"/>
    </location>
</feature>
<keyword evidence="5 8" id="KW-0963">Cytoplasm</keyword>
<dbReference type="CDD" id="cd00311">
    <property type="entry name" value="TIM"/>
    <property type="match status" value="1"/>
</dbReference>
<keyword evidence="11" id="KW-1185">Reference proteome</keyword>
<evidence type="ECO:0000256" key="2">
    <source>
        <dbReference type="ARBA" id="ARBA00004939"/>
    </source>
</evidence>
<comment type="pathway">
    <text evidence="2">Carbohydrate metabolism; erythritol degradation.</text>
</comment>
<dbReference type="UniPathway" id="UPA00138"/>
<evidence type="ECO:0000256" key="7">
    <source>
        <dbReference type="ARBA" id="ARBA00023235"/>
    </source>
</evidence>
<dbReference type="GO" id="GO:0006094">
    <property type="term" value="P:gluconeogenesis"/>
    <property type="evidence" value="ECO:0007669"/>
    <property type="project" value="UniProtKB-UniRule"/>
</dbReference>
<dbReference type="PANTHER" id="PTHR21139:SF42">
    <property type="entry name" value="TRIOSEPHOSPHATE ISOMERASE"/>
    <property type="match status" value="1"/>
</dbReference>
<dbReference type="SUPFAM" id="SSF51351">
    <property type="entry name" value="Triosephosphate isomerase (TIM)"/>
    <property type="match status" value="1"/>
</dbReference>
<evidence type="ECO:0000256" key="1">
    <source>
        <dbReference type="ARBA" id="ARBA00004680"/>
    </source>
</evidence>
<dbReference type="InterPro" id="IPR020861">
    <property type="entry name" value="Triosephosphate_isomerase_AS"/>
</dbReference>
<dbReference type="Proteomes" id="UP000031197">
    <property type="component" value="Unassembled WGS sequence"/>
</dbReference>
<organism evidence="10 11">
    <name type="scientific">Alteromonas marina</name>
    <dbReference type="NCBI Taxonomy" id="203795"/>
    <lineage>
        <taxon>Bacteria</taxon>
        <taxon>Pseudomonadati</taxon>
        <taxon>Pseudomonadota</taxon>
        <taxon>Gammaproteobacteria</taxon>
        <taxon>Alteromonadales</taxon>
        <taxon>Alteromonadaceae</taxon>
        <taxon>Alteromonas/Salinimonas group</taxon>
        <taxon>Alteromonas</taxon>
    </lineage>
</organism>
<sequence>MSINLRKPFVAGNWKMNGNLALVAEFNQKLANVKADSEIVICAPSLLLHAFETHSFAIGAQNVSHLNNGAHTGELSVEMLKEAGCGYAIVGHSERREDQGESSELVALKAKQCVSSGVVPIICVGEPLEVREAGDVESFVGEQLDALVSAMSVDELSKTVIAYEPIWAIGTGKTASPEQAQEVHEFIRGYFNKVDAQLAQGLRILYGGSVKPDNAETLFAQKDVDGGLIGGASLKAEDFISICQAAN</sequence>
<reference evidence="10 11" key="1">
    <citation type="submission" date="2014-12" db="EMBL/GenBank/DDBJ databases">
        <title>Genome sequencing of Alteromonas marina AD001.</title>
        <authorList>
            <person name="Adrian T.G.S."/>
            <person name="Chan K.G."/>
        </authorList>
    </citation>
    <scope>NUCLEOTIDE SEQUENCE [LARGE SCALE GENOMIC DNA]</scope>
    <source>
        <strain evidence="10 11">AD001</strain>
    </source>
</reference>
<evidence type="ECO:0000313" key="11">
    <source>
        <dbReference type="Proteomes" id="UP000031197"/>
    </source>
</evidence>
<keyword evidence="4 8" id="KW-0312">Gluconeogenesis</keyword>
<dbReference type="HAMAP" id="MF_00147_B">
    <property type="entry name" value="TIM_B"/>
    <property type="match status" value="1"/>
</dbReference>
<comment type="function">
    <text evidence="8">Involved in the gluconeogenesis. Catalyzes stereospecifically the conversion of dihydroxyacetone phosphate (DHAP) to D-glyceraldehyde-3-phosphate (G3P).</text>
</comment>
<protein>
    <recommendedName>
        <fullName evidence="8 9">Triosephosphate isomerase</fullName>
        <shortName evidence="8">TIM</shortName>
        <shortName evidence="8">TPI</shortName>
        <ecNumber evidence="8 9">5.3.1.1</ecNumber>
    </recommendedName>
    <alternativeName>
        <fullName evidence="8">Triose-phosphate isomerase</fullName>
    </alternativeName>
</protein>
<dbReference type="RefSeq" id="WP_039220571.1">
    <property type="nucleotide sequence ID" value="NZ_JWLW01000017.1"/>
</dbReference>
<dbReference type="GO" id="GO:0019563">
    <property type="term" value="P:glycerol catabolic process"/>
    <property type="evidence" value="ECO:0007669"/>
    <property type="project" value="TreeGrafter"/>
</dbReference>
<name>A0A0B3Y838_9ALTE</name>
<feature type="binding site" evidence="8">
    <location>
        <position position="209"/>
    </location>
    <ligand>
        <name>substrate</name>
    </ligand>
</feature>
<comment type="caution">
    <text evidence="10">The sequence shown here is derived from an EMBL/GenBank/DDBJ whole genome shotgun (WGS) entry which is preliminary data.</text>
</comment>
<comment type="pathway">
    <text evidence="1 8 9">Carbohydrate degradation; glycolysis; D-glyceraldehyde 3-phosphate from glycerone phosphate: step 1/1.</text>
</comment>
<dbReference type="UniPathway" id="UPA00109">
    <property type="reaction ID" value="UER00189"/>
</dbReference>
<evidence type="ECO:0000256" key="5">
    <source>
        <dbReference type="ARBA" id="ARBA00022490"/>
    </source>
</evidence>
<comment type="pathway">
    <text evidence="8 9">Carbohydrate biosynthesis; gluconeogenesis.</text>
</comment>
<accession>A0A0B3Y838</accession>
<comment type="catalytic activity">
    <reaction evidence="8 9">
        <text>D-glyceraldehyde 3-phosphate = dihydroxyacetone phosphate</text>
        <dbReference type="Rhea" id="RHEA:18585"/>
        <dbReference type="ChEBI" id="CHEBI:57642"/>
        <dbReference type="ChEBI" id="CHEBI:59776"/>
        <dbReference type="EC" id="5.3.1.1"/>
    </reaction>
</comment>
<dbReference type="InterPro" id="IPR035990">
    <property type="entry name" value="TIM_sf"/>
</dbReference>
<dbReference type="PROSITE" id="PS51440">
    <property type="entry name" value="TIM_2"/>
    <property type="match status" value="1"/>
</dbReference>
<feature type="binding site" evidence="8">
    <location>
        <begin position="13"/>
        <end position="15"/>
    </location>
    <ligand>
        <name>substrate</name>
    </ligand>
</feature>
<evidence type="ECO:0000256" key="3">
    <source>
        <dbReference type="ARBA" id="ARBA00007422"/>
    </source>
</evidence>
<evidence type="ECO:0000256" key="9">
    <source>
        <dbReference type="RuleBase" id="RU363013"/>
    </source>
</evidence>
<dbReference type="AlphaFoldDB" id="A0A0B3Y838"/>
<evidence type="ECO:0000256" key="6">
    <source>
        <dbReference type="ARBA" id="ARBA00023152"/>
    </source>
</evidence>
<feature type="active site" description="Proton acceptor" evidence="8">
    <location>
        <position position="164"/>
    </location>
</feature>
<dbReference type="GO" id="GO:0006096">
    <property type="term" value="P:glycolytic process"/>
    <property type="evidence" value="ECO:0007669"/>
    <property type="project" value="UniProtKB-UniRule"/>
</dbReference>
<dbReference type="PANTHER" id="PTHR21139">
    <property type="entry name" value="TRIOSEPHOSPHATE ISOMERASE"/>
    <property type="match status" value="1"/>
</dbReference>
<comment type="similarity">
    <text evidence="3 8 9">Belongs to the triosephosphate isomerase family.</text>
</comment>
<gene>
    <name evidence="8" type="primary">tpiA</name>
    <name evidence="10" type="ORF">RJ41_11125</name>
</gene>
<dbReference type="InterPro" id="IPR000652">
    <property type="entry name" value="Triosephosphate_isomerase"/>
</dbReference>
<dbReference type="InterPro" id="IPR013785">
    <property type="entry name" value="Aldolase_TIM"/>
</dbReference>
<feature type="binding site" evidence="8">
    <location>
        <begin position="230"/>
        <end position="231"/>
    </location>
    <ligand>
        <name>substrate</name>
    </ligand>
</feature>
<dbReference type="NCBIfam" id="TIGR00419">
    <property type="entry name" value="tim"/>
    <property type="match status" value="1"/>
</dbReference>
<dbReference type="PROSITE" id="PS00171">
    <property type="entry name" value="TIM_1"/>
    <property type="match status" value="1"/>
</dbReference>
<keyword evidence="7 8" id="KW-0413">Isomerase</keyword>
<keyword evidence="6 8" id="KW-0324">Glycolysis</keyword>
<comment type="subcellular location">
    <subcellularLocation>
        <location evidence="8 9">Cytoplasm</location>
    </subcellularLocation>
</comment>
<dbReference type="Pfam" id="PF00121">
    <property type="entry name" value="TIM"/>
    <property type="match status" value="1"/>
</dbReference>
<evidence type="ECO:0000256" key="4">
    <source>
        <dbReference type="ARBA" id="ARBA00022432"/>
    </source>
</evidence>
<comment type="subunit">
    <text evidence="8 9">Homodimer.</text>
</comment>
<dbReference type="EC" id="5.3.1.1" evidence="8 9"/>
<dbReference type="GO" id="GO:0046166">
    <property type="term" value="P:glyceraldehyde-3-phosphate biosynthetic process"/>
    <property type="evidence" value="ECO:0007669"/>
    <property type="project" value="TreeGrafter"/>
</dbReference>
<dbReference type="OrthoDB" id="9809429at2"/>
<dbReference type="EMBL" id="JWLW01000017">
    <property type="protein sequence ID" value="KHT52506.1"/>
    <property type="molecule type" value="Genomic_DNA"/>
</dbReference>
<dbReference type="Gene3D" id="3.20.20.70">
    <property type="entry name" value="Aldolase class I"/>
    <property type="match status" value="1"/>
</dbReference>
<evidence type="ECO:0000256" key="8">
    <source>
        <dbReference type="HAMAP-Rule" id="MF_00147"/>
    </source>
</evidence>
<dbReference type="FunFam" id="3.20.20.70:FF:000016">
    <property type="entry name" value="Triosephosphate isomerase"/>
    <property type="match status" value="1"/>
</dbReference>
<dbReference type="InterPro" id="IPR022896">
    <property type="entry name" value="TrioseP_Isoase_bac/euk"/>
</dbReference>
<evidence type="ECO:0000313" key="10">
    <source>
        <dbReference type="EMBL" id="KHT52506.1"/>
    </source>
</evidence>
<dbReference type="GO" id="GO:0004807">
    <property type="term" value="F:triose-phosphate isomerase activity"/>
    <property type="evidence" value="ECO:0007669"/>
    <property type="project" value="UniProtKB-UniRule"/>
</dbReference>
<dbReference type="GO" id="GO:0005829">
    <property type="term" value="C:cytosol"/>
    <property type="evidence" value="ECO:0007669"/>
    <property type="project" value="TreeGrafter"/>
</dbReference>